<evidence type="ECO:0000313" key="2">
    <source>
        <dbReference type="Proteomes" id="UP000230056"/>
    </source>
</evidence>
<reference evidence="1 2" key="1">
    <citation type="submission" date="2017-11" db="EMBL/GenBank/DDBJ databases">
        <title>Genome sequencing of Fusobacterium periodonticum KCOM 1261.</title>
        <authorList>
            <person name="Kook J.-K."/>
            <person name="Park S.-N."/>
            <person name="Lim Y.K."/>
        </authorList>
    </citation>
    <scope>NUCLEOTIDE SEQUENCE [LARGE SCALE GENOMIC DNA]</scope>
    <source>
        <strain evidence="1 2">KCOM 1261</strain>
    </source>
</reference>
<dbReference type="RefSeq" id="WP_100024298.1">
    <property type="nucleotide sequence ID" value="NZ_CP024699.1"/>
</dbReference>
<evidence type="ECO:0000313" key="1">
    <source>
        <dbReference type="EMBL" id="ATV58616.1"/>
    </source>
</evidence>
<dbReference type="AlphaFoldDB" id="A0A2D3NUC2"/>
<dbReference type="PROSITE" id="PS51257">
    <property type="entry name" value="PROKAR_LIPOPROTEIN"/>
    <property type="match status" value="1"/>
</dbReference>
<name>A0A2D3NUC2_9FUSO</name>
<evidence type="ECO:0008006" key="3">
    <source>
        <dbReference type="Google" id="ProtNLM"/>
    </source>
</evidence>
<dbReference type="Gene3D" id="2.50.20.20">
    <property type="match status" value="1"/>
</dbReference>
<dbReference type="Proteomes" id="UP000230056">
    <property type="component" value="Chromosome"/>
</dbReference>
<sequence length="248" mass="27906">MKKSLKKILFTILTVFAMFFIVACGNKEDAKINKEEVLKKAAEVANDIKSGNKLVNTIMEIKGGVTVEYIIDSSIIIEPFSMKLTLEQKGQDAKVTTFVKDGIMYMSNPVNNTWEKQEATFEAIEQFKNALDTSTEIYNMLKDHLDKVDIKEKDGNYIITVPKNSDFIKESLKEQMNSIVGQSPDFNPDNVTFEYLIDKETYFPKVLSLSFEAKLDGQDVKVTTTNTLSNINSVGEITVPEEALNSNN</sequence>
<gene>
    <name evidence="1" type="ORF">CTM72_01940</name>
</gene>
<accession>A0A2D3NUC2</accession>
<proteinExistence type="predicted"/>
<dbReference type="EMBL" id="CP024699">
    <property type="protein sequence ID" value="ATV58616.1"/>
    <property type="molecule type" value="Genomic_DNA"/>
</dbReference>
<dbReference type="Pfam" id="PF20316">
    <property type="entry name" value="DUF6612"/>
    <property type="match status" value="1"/>
</dbReference>
<protein>
    <recommendedName>
        <fullName evidence="3">Lipoprotein</fullName>
    </recommendedName>
</protein>
<dbReference type="InterPro" id="IPR046720">
    <property type="entry name" value="DUF6612"/>
</dbReference>
<organism evidence="1 2">
    <name type="scientific">Fusobacterium pseudoperiodonticum</name>
    <dbReference type="NCBI Taxonomy" id="2663009"/>
    <lineage>
        <taxon>Bacteria</taxon>
        <taxon>Fusobacteriati</taxon>
        <taxon>Fusobacteriota</taxon>
        <taxon>Fusobacteriia</taxon>
        <taxon>Fusobacteriales</taxon>
        <taxon>Fusobacteriaceae</taxon>
        <taxon>Fusobacterium</taxon>
    </lineage>
</organism>